<dbReference type="Gene3D" id="3.40.50.1820">
    <property type="entry name" value="alpha/beta hydrolase"/>
    <property type="match status" value="1"/>
</dbReference>
<dbReference type="AlphaFoldDB" id="A0A6I2U7B9"/>
<reference evidence="5 8" key="2">
    <citation type="submission" date="2019-08" db="EMBL/GenBank/DDBJ databases">
        <title>In-depth cultivation of the pig gut microbiome towards novel bacterial diversity and tailored functional studies.</title>
        <authorList>
            <person name="Wylensek D."/>
            <person name="Hitch T.C.A."/>
            <person name="Clavel T."/>
        </authorList>
    </citation>
    <scope>NUCLEOTIDE SEQUENCE [LARGE SCALE GENOMIC DNA]</scope>
    <source>
        <strain evidence="5 8">WCA3-601-WT-6J</strain>
    </source>
</reference>
<dbReference type="EMBL" id="WMZR01000017">
    <property type="protein sequence ID" value="MTS52382.1"/>
    <property type="molecule type" value="Genomic_DNA"/>
</dbReference>
<evidence type="ECO:0000313" key="6">
    <source>
        <dbReference type="EMBL" id="MTS26621.1"/>
    </source>
</evidence>
<dbReference type="InterPro" id="IPR002018">
    <property type="entry name" value="CarbesteraseB"/>
</dbReference>
<dbReference type="Proteomes" id="UP000449193">
    <property type="component" value="Unassembled WGS sequence"/>
</dbReference>
<keyword evidence="2 3" id="KW-0378">Hydrolase</keyword>
<evidence type="ECO:0000313" key="8">
    <source>
        <dbReference type="Proteomes" id="UP000431913"/>
    </source>
</evidence>
<evidence type="ECO:0000313" key="10">
    <source>
        <dbReference type="Proteomes" id="UP000472755"/>
    </source>
</evidence>
<dbReference type="RefSeq" id="WP_009322925.1">
    <property type="nucleotide sequence ID" value="NZ_CATXDA010000002.1"/>
</dbReference>
<dbReference type="GO" id="GO:0016787">
    <property type="term" value="F:hydrolase activity"/>
    <property type="evidence" value="ECO:0007669"/>
    <property type="project" value="UniProtKB-KW"/>
</dbReference>
<dbReference type="PROSITE" id="PS00122">
    <property type="entry name" value="CARBOXYLESTERASE_B_1"/>
    <property type="match status" value="1"/>
</dbReference>
<organism evidence="5 8">
    <name type="scientific">Ruthenibacterium lactatiformans</name>
    <dbReference type="NCBI Taxonomy" id="1550024"/>
    <lineage>
        <taxon>Bacteria</taxon>
        <taxon>Bacillati</taxon>
        <taxon>Bacillota</taxon>
        <taxon>Clostridia</taxon>
        <taxon>Eubacteriales</taxon>
        <taxon>Oscillospiraceae</taxon>
        <taxon>Ruthenibacterium</taxon>
    </lineage>
</organism>
<comment type="similarity">
    <text evidence="1 3">Belongs to the type-B carboxylesterase/lipase family.</text>
</comment>
<dbReference type="Pfam" id="PF00135">
    <property type="entry name" value="COesterase"/>
    <property type="match status" value="1"/>
</dbReference>
<accession>A0A6I2U7B9</accession>
<dbReference type="Proteomes" id="UP000472755">
    <property type="component" value="Unassembled WGS sequence"/>
</dbReference>
<evidence type="ECO:0000256" key="2">
    <source>
        <dbReference type="ARBA" id="ARBA00022801"/>
    </source>
</evidence>
<sequence>MNHNVFERERPLAHTKLGTLRGVTYGDVNIFMGVPYAHARRFQMPVEIEPWEGVRNAYHHGPIAMQALDTNPFAYYRGLHMLEKQNEDCQNLNIWAPRTLNGEKKAVFVFIHGGGFFAGNAFEEISFDGFNMAHNSDVIFVSINHRLNIMGHLNLEEYGKEFWNSANVGIADLVVALKWIHENIAAFGGDPANVTICGHSGGGGKVQCMFMLEEAAPYFQKGMVMSGAREPSVYPAVDRESSRKIAKDIMNELGITKENIEKLYDVPFSELARVARKVAQPFGWGPVANDYFPGFPVEAGLPAFSKDKPVIYSSTLGEFPAVSIPAEEKLTMTEEDQVAYLRNLLGEYTDYMMELFRKAYPEHQIIDLAFMDAGRRHAAVASALEHAKKGCENVYLMMCSYCVPEDGWLPIWHGGEMAYIFQNEDKVLVLNEAVQGQRYAQILSTLTVNFVKYGDPNNKYLPVWKPVRNGENNTMIVDLNCRNVAHHDDELIELFDKYGPKVTIKLSHS</sequence>
<comment type="caution">
    <text evidence="5">The sequence shown here is derived from an EMBL/GenBank/DDBJ whole genome shotgun (WGS) entry which is preliminary data.</text>
</comment>
<proteinExistence type="inferred from homology"/>
<evidence type="ECO:0000313" key="5">
    <source>
        <dbReference type="EMBL" id="MST92896.1"/>
    </source>
</evidence>
<evidence type="ECO:0000313" key="7">
    <source>
        <dbReference type="EMBL" id="MTS52382.1"/>
    </source>
</evidence>
<evidence type="ECO:0000259" key="4">
    <source>
        <dbReference type="Pfam" id="PF00135"/>
    </source>
</evidence>
<dbReference type="EMBL" id="WMZU01000005">
    <property type="protein sequence ID" value="MTS26621.1"/>
    <property type="molecule type" value="Genomic_DNA"/>
</dbReference>
<reference evidence="9 10" key="1">
    <citation type="journal article" date="2019" name="Nat. Med.">
        <title>A library of human gut bacterial isolates paired with longitudinal multiomics data enables mechanistic microbiome research.</title>
        <authorList>
            <person name="Poyet M."/>
            <person name="Groussin M."/>
            <person name="Gibbons S.M."/>
            <person name="Avila-Pacheco J."/>
            <person name="Jiang X."/>
            <person name="Kearney S.M."/>
            <person name="Perrotta A.R."/>
            <person name="Berdy B."/>
            <person name="Zhao S."/>
            <person name="Lieberman T.D."/>
            <person name="Swanson P.K."/>
            <person name="Smith M."/>
            <person name="Roesemann S."/>
            <person name="Alexander J.E."/>
            <person name="Rich S.A."/>
            <person name="Livny J."/>
            <person name="Vlamakis H."/>
            <person name="Clish C."/>
            <person name="Bullock K."/>
            <person name="Deik A."/>
            <person name="Scott J."/>
            <person name="Pierce K.A."/>
            <person name="Xavier R.J."/>
            <person name="Alm E.J."/>
        </authorList>
    </citation>
    <scope>NUCLEOTIDE SEQUENCE [LARGE SCALE GENOMIC DNA]</scope>
    <source>
        <strain evidence="6 10">BIOML-A4</strain>
        <strain evidence="7 9">BIOML-A7</strain>
    </source>
</reference>
<evidence type="ECO:0000313" key="9">
    <source>
        <dbReference type="Proteomes" id="UP000449193"/>
    </source>
</evidence>
<evidence type="ECO:0000256" key="3">
    <source>
        <dbReference type="RuleBase" id="RU361235"/>
    </source>
</evidence>
<evidence type="ECO:0000256" key="1">
    <source>
        <dbReference type="ARBA" id="ARBA00005964"/>
    </source>
</evidence>
<protein>
    <recommendedName>
        <fullName evidence="3">Carboxylic ester hydrolase</fullName>
        <ecNumber evidence="3">3.1.1.-</ecNumber>
    </recommendedName>
</protein>
<gene>
    <name evidence="5" type="ORF">FYJ76_13315</name>
    <name evidence="7" type="ORF">GMD52_12645</name>
    <name evidence="6" type="ORF">GMD59_04885</name>
</gene>
<dbReference type="EMBL" id="VUNJ01000016">
    <property type="protein sequence ID" value="MST92896.1"/>
    <property type="molecule type" value="Genomic_DNA"/>
</dbReference>
<feature type="domain" description="Carboxylesterase type B" evidence="4">
    <location>
        <begin position="11"/>
        <end position="482"/>
    </location>
</feature>
<dbReference type="InterPro" id="IPR029058">
    <property type="entry name" value="AB_hydrolase_fold"/>
</dbReference>
<name>A0A6I2U7B9_9FIRM</name>
<dbReference type="PANTHER" id="PTHR11559">
    <property type="entry name" value="CARBOXYLESTERASE"/>
    <property type="match status" value="1"/>
</dbReference>
<dbReference type="Proteomes" id="UP000431913">
    <property type="component" value="Unassembled WGS sequence"/>
</dbReference>
<dbReference type="InterPro" id="IPR050309">
    <property type="entry name" value="Type-B_Carboxylest/Lipase"/>
</dbReference>
<dbReference type="InterPro" id="IPR019826">
    <property type="entry name" value="Carboxylesterase_B_AS"/>
</dbReference>
<dbReference type="SUPFAM" id="SSF53474">
    <property type="entry name" value="alpha/beta-Hydrolases"/>
    <property type="match status" value="1"/>
</dbReference>
<dbReference type="EC" id="3.1.1.-" evidence="3"/>